<proteinExistence type="predicted"/>
<keyword evidence="2" id="KW-1185">Reference proteome</keyword>
<organism evidence="1 2">
    <name type="scientific">Nocardia xishanensis</name>
    <dbReference type="NCBI Taxonomy" id="238964"/>
    <lineage>
        <taxon>Bacteria</taxon>
        <taxon>Bacillati</taxon>
        <taxon>Actinomycetota</taxon>
        <taxon>Actinomycetes</taxon>
        <taxon>Mycobacteriales</taxon>
        <taxon>Nocardiaceae</taxon>
        <taxon>Nocardia</taxon>
    </lineage>
</organism>
<gene>
    <name evidence="1" type="ORF">ACH49W_03280</name>
</gene>
<reference evidence="1 2" key="1">
    <citation type="submission" date="2024-10" db="EMBL/GenBank/DDBJ databases">
        <title>The Natural Products Discovery Center: Release of the First 8490 Sequenced Strains for Exploring Actinobacteria Biosynthetic Diversity.</title>
        <authorList>
            <person name="Kalkreuter E."/>
            <person name="Kautsar S.A."/>
            <person name="Yang D."/>
            <person name="Bader C.D."/>
            <person name="Teijaro C.N."/>
            <person name="Fluegel L."/>
            <person name="Davis C.M."/>
            <person name="Simpson J.R."/>
            <person name="Lauterbach L."/>
            <person name="Steele A.D."/>
            <person name="Gui C."/>
            <person name="Meng S."/>
            <person name="Li G."/>
            <person name="Viehrig K."/>
            <person name="Ye F."/>
            <person name="Su P."/>
            <person name="Kiefer A.F."/>
            <person name="Nichols A."/>
            <person name="Cepeda A.J."/>
            <person name="Yan W."/>
            <person name="Fan B."/>
            <person name="Jiang Y."/>
            <person name="Adhikari A."/>
            <person name="Zheng C.-J."/>
            <person name="Schuster L."/>
            <person name="Cowan T.M."/>
            <person name="Smanski M.J."/>
            <person name="Chevrette M.G."/>
            <person name="De Carvalho L.P.S."/>
            <person name="Shen B."/>
        </authorList>
    </citation>
    <scope>NUCLEOTIDE SEQUENCE [LARGE SCALE GENOMIC DNA]</scope>
    <source>
        <strain evidence="1 2">NPDC019275</strain>
    </source>
</reference>
<sequence>MGPSWRPIAGTRPERAVAAQVAGGRGQFLWLDQSVFVGAPLDGSGKGGFKVLPYDATIIVRGTACTSLPSGIPGTGP</sequence>
<name>A0ABW7WU71_9NOCA</name>
<accession>A0ABW7WU71</accession>
<protein>
    <submittedName>
        <fullName evidence="1">Uncharacterized protein</fullName>
    </submittedName>
</protein>
<comment type="caution">
    <text evidence="1">The sequence shown here is derived from an EMBL/GenBank/DDBJ whole genome shotgun (WGS) entry which is preliminary data.</text>
</comment>
<evidence type="ECO:0000313" key="1">
    <source>
        <dbReference type="EMBL" id="MFI2472377.1"/>
    </source>
</evidence>
<evidence type="ECO:0000313" key="2">
    <source>
        <dbReference type="Proteomes" id="UP001611415"/>
    </source>
</evidence>
<dbReference type="RefSeq" id="WP_397090908.1">
    <property type="nucleotide sequence ID" value="NZ_JBIRYO010000002.1"/>
</dbReference>
<dbReference type="EMBL" id="JBIRYO010000002">
    <property type="protein sequence ID" value="MFI2472377.1"/>
    <property type="molecule type" value="Genomic_DNA"/>
</dbReference>
<dbReference type="Proteomes" id="UP001611415">
    <property type="component" value="Unassembled WGS sequence"/>
</dbReference>